<keyword evidence="1" id="KW-0812">Transmembrane</keyword>
<keyword evidence="4" id="KW-1185">Reference proteome</keyword>
<evidence type="ECO:0000313" key="3">
    <source>
        <dbReference type="EMBL" id="SEP08830.1"/>
    </source>
</evidence>
<feature type="domain" description="PLD phosphodiesterase" evidence="2">
    <location>
        <begin position="164"/>
        <end position="191"/>
    </location>
</feature>
<name>A0A1H8V007_9GAMM</name>
<dbReference type="InterPro" id="IPR001736">
    <property type="entry name" value="PLipase_D/transphosphatidylase"/>
</dbReference>
<dbReference type="Gene3D" id="3.30.870.10">
    <property type="entry name" value="Endonuclease Chain A"/>
    <property type="match status" value="2"/>
</dbReference>
<feature type="domain" description="PLD phosphodiesterase" evidence="2">
    <location>
        <begin position="340"/>
        <end position="367"/>
    </location>
</feature>
<dbReference type="GO" id="GO:0032049">
    <property type="term" value="P:cardiolipin biosynthetic process"/>
    <property type="evidence" value="ECO:0007669"/>
    <property type="project" value="UniProtKB-ARBA"/>
</dbReference>
<dbReference type="PROSITE" id="PS50035">
    <property type="entry name" value="PLD"/>
    <property type="match status" value="2"/>
</dbReference>
<dbReference type="PANTHER" id="PTHR21248">
    <property type="entry name" value="CARDIOLIPIN SYNTHASE"/>
    <property type="match status" value="1"/>
</dbReference>
<dbReference type="PANTHER" id="PTHR21248:SF22">
    <property type="entry name" value="PHOSPHOLIPASE D"/>
    <property type="match status" value="1"/>
</dbReference>
<dbReference type="Proteomes" id="UP000199657">
    <property type="component" value="Unassembled WGS sequence"/>
</dbReference>
<dbReference type="STRING" id="406100.SAMN04488052_10929"/>
<reference evidence="3 4" key="1">
    <citation type="submission" date="2016-10" db="EMBL/GenBank/DDBJ databases">
        <authorList>
            <person name="de Groot N.N."/>
        </authorList>
    </citation>
    <scope>NUCLEOTIDE SEQUENCE [LARGE SCALE GENOMIC DNA]</scope>
    <source>
        <strain evidence="3 4">CGMCC 1.6291</strain>
    </source>
</reference>
<dbReference type="SMART" id="SM00155">
    <property type="entry name" value="PLDc"/>
    <property type="match status" value="2"/>
</dbReference>
<keyword evidence="1" id="KW-0472">Membrane</keyword>
<dbReference type="CDD" id="cd09159">
    <property type="entry name" value="PLDc_ybhO_like_2"/>
    <property type="match status" value="1"/>
</dbReference>
<dbReference type="InterPro" id="IPR025202">
    <property type="entry name" value="PLD-like_dom"/>
</dbReference>
<protein>
    <submittedName>
        <fullName evidence="3">Cardiolipin synthase</fullName>
    </submittedName>
</protein>
<dbReference type="EMBL" id="FOEG01000009">
    <property type="protein sequence ID" value="SEP08830.1"/>
    <property type="molecule type" value="Genomic_DNA"/>
</dbReference>
<dbReference type="CDD" id="cd09110">
    <property type="entry name" value="PLDc_CLS_1"/>
    <property type="match status" value="1"/>
</dbReference>
<dbReference type="RefSeq" id="WP_091645469.1">
    <property type="nucleotide sequence ID" value="NZ_FOEG01000009.1"/>
</dbReference>
<dbReference type="GO" id="GO:0008808">
    <property type="term" value="F:cardiolipin synthase activity"/>
    <property type="evidence" value="ECO:0007669"/>
    <property type="project" value="TreeGrafter"/>
</dbReference>
<keyword evidence="1" id="KW-1133">Transmembrane helix</keyword>
<evidence type="ECO:0000259" key="2">
    <source>
        <dbReference type="PROSITE" id="PS50035"/>
    </source>
</evidence>
<dbReference type="AlphaFoldDB" id="A0A1H8V007"/>
<gene>
    <name evidence="3" type="ORF">SAMN04488052_10929</name>
</gene>
<proteinExistence type="predicted"/>
<dbReference type="Pfam" id="PF13091">
    <property type="entry name" value="PLDc_2"/>
    <property type="match status" value="2"/>
</dbReference>
<dbReference type="GO" id="GO:0016020">
    <property type="term" value="C:membrane"/>
    <property type="evidence" value="ECO:0007669"/>
    <property type="project" value="TreeGrafter"/>
</dbReference>
<sequence>MKRRNRYVIAVIAVVTVALVIGNIVLFNALPKPKRLQQPVEVDYGVSDPQFQRTMGVLMQTPIVDGNRIALLEDGEAIYAGMLEAIDDAEHSITFETYEFWGEEAAGAFASALSEAAERGVAVHALLDFIGSAAADPDKLEQMKDAGVELIRWREPSWYELARFNHRTHRKLLITDGTTGFTGGANVADNWLPDDDGEAYRDNHFRLEGPVVGNLQAAFMENWLDASGTLPLGEAYFPELDDAGELPMQVVNSAPREGYHRIRKMLLYAIAAAEEQITIGTAYFYPDPDFLGALTDASDRGVTVRILVPGDSIDKGFVRHASVNRWEPMLEAGVEIYEYQPSMYHSKLLSIDDQWASIGSTNLDNRSFRINDETNVNVYDTAFARDIRHLVEEDLDDAERYDLERWQDRPWHKRLAGWLTMTIGGHL</sequence>
<dbReference type="SUPFAM" id="SSF56024">
    <property type="entry name" value="Phospholipase D/nuclease"/>
    <property type="match status" value="2"/>
</dbReference>
<evidence type="ECO:0000313" key="4">
    <source>
        <dbReference type="Proteomes" id="UP000199657"/>
    </source>
</evidence>
<accession>A0A1H8V007</accession>
<feature type="transmembrane region" description="Helical" evidence="1">
    <location>
        <begin position="7"/>
        <end position="30"/>
    </location>
</feature>
<organism evidence="3 4">
    <name type="scientific">Aquisalimonas asiatica</name>
    <dbReference type="NCBI Taxonomy" id="406100"/>
    <lineage>
        <taxon>Bacteria</taxon>
        <taxon>Pseudomonadati</taxon>
        <taxon>Pseudomonadota</taxon>
        <taxon>Gammaproteobacteria</taxon>
        <taxon>Chromatiales</taxon>
        <taxon>Ectothiorhodospiraceae</taxon>
        <taxon>Aquisalimonas</taxon>
    </lineage>
</organism>
<evidence type="ECO:0000256" key="1">
    <source>
        <dbReference type="SAM" id="Phobius"/>
    </source>
</evidence>
<dbReference type="OrthoDB" id="9762009at2"/>